<dbReference type="HAMAP" id="MF_00600">
    <property type="entry name" value="CH60"/>
    <property type="match status" value="1"/>
</dbReference>
<dbReference type="InterPro" id="IPR001844">
    <property type="entry name" value="Cpn60/GroEL"/>
</dbReference>
<dbReference type="InterPro" id="IPR002423">
    <property type="entry name" value="Cpn60/GroEL/TCP-1"/>
</dbReference>
<dbReference type="AlphaFoldDB" id="A0A1B4V4H6"/>
<evidence type="ECO:0000256" key="4">
    <source>
        <dbReference type="ARBA" id="ARBA00022840"/>
    </source>
</evidence>
<keyword evidence="5 7" id="KW-0143">Chaperone</keyword>
<dbReference type="NCBIfam" id="TIGR02348">
    <property type="entry name" value="GroEL"/>
    <property type="match status" value="1"/>
</dbReference>
<gene>
    <name evidence="7" type="primary">groEL</name>
    <name evidence="7" type="synonym">groL</name>
    <name evidence="11" type="ORF">SVA_1865</name>
</gene>
<dbReference type="GO" id="GO:0051082">
    <property type="term" value="F:unfolded protein binding"/>
    <property type="evidence" value="ECO:0007669"/>
    <property type="project" value="UniProtKB-UniRule"/>
</dbReference>
<feature type="binding site" evidence="7">
    <location>
        <position position="496"/>
    </location>
    <ligand>
        <name>ATP</name>
        <dbReference type="ChEBI" id="CHEBI:30616"/>
    </ligand>
</feature>
<evidence type="ECO:0000256" key="6">
    <source>
        <dbReference type="ARBA" id="ARBA00023235"/>
    </source>
</evidence>
<evidence type="ECO:0000256" key="3">
    <source>
        <dbReference type="ARBA" id="ARBA00022741"/>
    </source>
</evidence>
<dbReference type="GO" id="GO:0042026">
    <property type="term" value="P:protein refolding"/>
    <property type="evidence" value="ECO:0007669"/>
    <property type="project" value="UniProtKB-UniRule"/>
</dbReference>
<dbReference type="Gene3D" id="3.50.7.10">
    <property type="entry name" value="GroEL"/>
    <property type="match status" value="1"/>
</dbReference>
<dbReference type="PROSITE" id="PS00296">
    <property type="entry name" value="CHAPERONINS_CPN60"/>
    <property type="match status" value="1"/>
</dbReference>
<feature type="binding site" evidence="7">
    <location>
        <begin position="30"/>
        <end position="33"/>
    </location>
    <ligand>
        <name>ATP</name>
        <dbReference type="ChEBI" id="CHEBI:30616"/>
    </ligand>
</feature>
<feature type="binding site" evidence="7">
    <location>
        <begin position="480"/>
        <end position="482"/>
    </location>
    <ligand>
        <name>ATP</name>
        <dbReference type="ChEBI" id="CHEBI:30616"/>
    </ligand>
</feature>
<evidence type="ECO:0000256" key="8">
    <source>
        <dbReference type="RuleBase" id="RU000418"/>
    </source>
</evidence>
<protein>
    <recommendedName>
        <fullName evidence="7">Chaperonin GroEL</fullName>
        <ecNumber evidence="7">5.6.1.7</ecNumber>
    </recommendedName>
    <alternativeName>
        <fullName evidence="7">60 kDa chaperonin</fullName>
    </alternativeName>
    <alternativeName>
        <fullName evidence="7">Chaperonin-60</fullName>
        <shortName evidence="7">Cpn60</shortName>
    </alternativeName>
</protein>
<evidence type="ECO:0000256" key="10">
    <source>
        <dbReference type="SAM" id="Coils"/>
    </source>
</evidence>
<dbReference type="InterPro" id="IPR027410">
    <property type="entry name" value="TCP-1-like_intermed_sf"/>
</dbReference>
<dbReference type="NCBIfam" id="NF009489">
    <property type="entry name" value="PRK12851.1"/>
    <property type="match status" value="1"/>
</dbReference>
<organism evidence="11 12">
    <name type="scientific">Sulfurifustis variabilis</name>
    <dbReference type="NCBI Taxonomy" id="1675686"/>
    <lineage>
        <taxon>Bacteria</taxon>
        <taxon>Pseudomonadati</taxon>
        <taxon>Pseudomonadota</taxon>
        <taxon>Gammaproteobacteria</taxon>
        <taxon>Acidiferrobacterales</taxon>
        <taxon>Acidiferrobacteraceae</taxon>
        <taxon>Sulfurifustis</taxon>
    </lineage>
</organism>
<keyword evidence="4 7" id="KW-0067">ATP-binding</keyword>
<dbReference type="SUPFAM" id="SSF54849">
    <property type="entry name" value="GroEL-intermediate domain like"/>
    <property type="match status" value="1"/>
</dbReference>
<dbReference type="PANTHER" id="PTHR45633">
    <property type="entry name" value="60 KDA HEAT SHOCK PROTEIN, MITOCHONDRIAL"/>
    <property type="match status" value="1"/>
</dbReference>
<sequence length="539" mass="57480">MAHKQILFGSAARERILRGAGALADAVRVTLGPKSKSVLLQRKWGAPIVCNDGVTIAKEVDLRDPEENLGAQMLRQAAEKTGDAVGDGTSTSTVLAHAIYAEGVRNVVAGASAIDLKRGLDRGLKAAVDALRALSRPVQTRREKAQVATISAHNDPAIGELVAEAMERVGGEGVITVEESKTTETVLDVVEGMQFDRGYISPYFITDTEKMEAVLEDACILICDRRISSLRDLIPILEQIAKAGRPVLVVAEEVEGEALATLIVNQVRAVLRNCAVKAPGFGDRRKSMLADLAILTGGQVISEDVGLKLEDATFEQLGRARRVVVDKDNTTVIGGAGERAAIDARMQQIRREIEKATSDYDREKLEERLAKLAGGVAVIRVGAPSEAEMKSKKEALDDAISATKAAVEEGIVAGGGLALIRAIDAVAREEQQCDGDERTGVQILKRALESPARQIAENSAVDGGVVVERMRHGEGNLGFDAARKEYVDLVGAGIIDPTKVVRVALENAVSVASLLLLTEATMTEIPEKPREGAPAEPEY</sequence>
<feature type="coiled-coil region" evidence="10">
    <location>
        <begin position="339"/>
        <end position="366"/>
    </location>
</feature>
<comment type="similarity">
    <text evidence="1 7 8">Belongs to the chaperonin (HSP60) family.</text>
</comment>
<dbReference type="CDD" id="cd03344">
    <property type="entry name" value="GroEL"/>
    <property type="match status" value="1"/>
</dbReference>
<evidence type="ECO:0000256" key="9">
    <source>
        <dbReference type="RuleBase" id="RU000419"/>
    </source>
</evidence>
<dbReference type="Pfam" id="PF00118">
    <property type="entry name" value="Cpn60_TCP1"/>
    <property type="match status" value="1"/>
</dbReference>
<keyword evidence="6 7" id="KW-0413">Isomerase</keyword>
<accession>A0A1B4V4H6</accession>
<dbReference type="Gene3D" id="3.30.260.10">
    <property type="entry name" value="TCP-1-like chaperonin intermediate domain"/>
    <property type="match status" value="1"/>
</dbReference>
<evidence type="ECO:0000256" key="1">
    <source>
        <dbReference type="ARBA" id="ARBA00006607"/>
    </source>
</evidence>
<reference evidence="11 12" key="1">
    <citation type="submission" date="2015-08" db="EMBL/GenBank/DDBJ databases">
        <title>Complete genome sequence of Sulfurifustis variabilis.</title>
        <authorList>
            <person name="Miura A."/>
            <person name="Kojima H."/>
            <person name="Fukui M."/>
        </authorList>
    </citation>
    <scope>NUCLEOTIDE SEQUENCE [LARGE SCALE GENOMIC DNA]</scope>
    <source>
        <strain evidence="12">skN76</strain>
    </source>
</reference>
<dbReference type="GO" id="GO:0005737">
    <property type="term" value="C:cytoplasm"/>
    <property type="evidence" value="ECO:0007669"/>
    <property type="project" value="UniProtKB-SubCell"/>
</dbReference>
<evidence type="ECO:0000256" key="5">
    <source>
        <dbReference type="ARBA" id="ARBA00023186"/>
    </source>
</evidence>
<keyword evidence="3 7" id="KW-0547">Nucleotide-binding</keyword>
<keyword evidence="2 7" id="KW-0963">Cytoplasm</keyword>
<comment type="caution">
    <text evidence="7">Lacks conserved residue(s) required for the propagation of feature annotation.</text>
</comment>
<comment type="subcellular location">
    <subcellularLocation>
        <location evidence="7">Cytoplasm</location>
    </subcellularLocation>
</comment>
<dbReference type="SUPFAM" id="SSF52029">
    <property type="entry name" value="GroEL apical domain-like"/>
    <property type="match status" value="1"/>
</dbReference>
<dbReference type="Proteomes" id="UP000218899">
    <property type="component" value="Chromosome"/>
</dbReference>
<dbReference type="OrthoDB" id="8325718at2"/>
<dbReference type="EMBL" id="AP014936">
    <property type="protein sequence ID" value="BAU48419.1"/>
    <property type="molecule type" value="Genomic_DNA"/>
</dbReference>
<dbReference type="GO" id="GO:0016853">
    <property type="term" value="F:isomerase activity"/>
    <property type="evidence" value="ECO:0007669"/>
    <property type="project" value="UniProtKB-KW"/>
</dbReference>
<dbReference type="FunFam" id="3.50.7.10:FF:000001">
    <property type="entry name" value="60 kDa chaperonin"/>
    <property type="match status" value="1"/>
</dbReference>
<dbReference type="InterPro" id="IPR018370">
    <property type="entry name" value="Chaperonin_Cpn60_CS"/>
</dbReference>
<evidence type="ECO:0000256" key="2">
    <source>
        <dbReference type="ARBA" id="ARBA00022490"/>
    </source>
</evidence>
<dbReference type="PRINTS" id="PR00298">
    <property type="entry name" value="CHAPERONIN60"/>
</dbReference>
<keyword evidence="12" id="KW-1185">Reference proteome</keyword>
<dbReference type="Gene3D" id="1.10.560.10">
    <property type="entry name" value="GroEL-like equatorial domain"/>
    <property type="match status" value="1"/>
</dbReference>
<keyword evidence="10" id="KW-0175">Coiled coil</keyword>
<proteinExistence type="inferred from homology"/>
<dbReference type="NCBIfam" id="NF009487">
    <property type="entry name" value="PRK12849.1"/>
    <property type="match status" value="1"/>
</dbReference>
<evidence type="ECO:0000313" key="12">
    <source>
        <dbReference type="Proteomes" id="UP000218899"/>
    </source>
</evidence>
<evidence type="ECO:0000256" key="7">
    <source>
        <dbReference type="HAMAP-Rule" id="MF_00600"/>
    </source>
</evidence>
<dbReference type="RefSeq" id="WP_096460928.1">
    <property type="nucleotide sequence ID" value="NZ_AP014936.1"/>
</dbReference>
<dbReference type="GO" id="GO:0140662">
    <property type="term" value="F:ATP-dependent protein folding chaperone"/>
    <property type="evidence" value="ECO:0007669"/>
    <property type="project" value="InterPro"/>
</dbReference>
<dbReference type="NCBIfam" id="NF009488">
    <property type="entry name" value="PRK12850.1"/>
    <property type="match status" value="1"/>
</dbReference>
<dbReference type="KEGG" id="sva:SVA_1865"/>
<dbReference type="EC" id="5.6.1.7" evidence="7"/>
<feature type="binding site" evidence="7">
    <location>
        <position position="415"/>
    </location>
    <ligand>
        <name>ATP</name>
        <dbReference type="ChEBI" id="CHEBI:30616"/>
    </ligand>
</feature>
<comment type="function">
    <text evidence="7 9">Together with its co-chaperonin GroES, plays an essential role in assisting protein folding. The GroEL-GroES system forms a nano-cage that allows encapsulation of the non-native substrate proteins and provides a physical environment optimized to promote and accelerate protein folding.</text>
</comment>
<evidence type="ECO:0000313" key="11">
    <source>
        <dbReference type="EMBL" id="BAU48419.1"/>
    </source>
</evidence>
<dbReference type="NCBIfam" id="NF000592">
    <property type="entry name" value="PRK00013.1"/>
    <property type="match status" value="1"/>
</dbReference>
<dbReference type="SUPFAM" id="SSF48592">
    <property type="entry name" value="GroEL equatorial domain-like"/>
    <property type="match status" value="1"/>
</dbReference>
<name>A0A1B4V4H6_9GAMM</name>
<dbReference type="GO" id="GO:0005524">
    <property type="term" value="F:ATP binding"/>
    <property type="evidence" value="ECO:0007669"/>
    <property type="project" value="UniProtKB-UniRule"/>
</dbReference>
<comment type="subunit">
    <text evidence="7 9">Forms a cylinder of 14 subunits composed of two heptameric rings stacked back-to-back. Interacts with the co-chaperonin GroES.</text>
</comment>
<dbReference type="InterPro" id="IPR027409">
    <property type="entry name" value="GroEL-like_apical_dom_sf"/>
</dbReference>
<dbReference type="InterPro" id="IPR027413">
    <property type="entry name" value="GROEL-like_equatorial_sf"/>
</dbReference>